<dbReference type="EMBL" id="VDGH01000001">
    <property type="protein sequence ID" value="TQR17060.1"/>
    <property type="molecule type" value="Genomic_DNA"/>
</dbReference>
<comment type="caution">
    <text evidence="2">The sequence shown here is derived from an EMBL/GenBank/DDBJ whole genome shotgun (WGS) entry which is preliminary data.</text>
</comment>
<dbReference type="Proteomes" id="UP000317316">
    <property type="component" value="Unassembled WGS sequence"/>
</dbReference>
<keyword evidence="1" id="KW-1133">Transmembrane helix</keyword>
<dbReference type="AlphaFoldDB" id="A0A544TI31"/>
<gene>
    <name evidence="2" type="ORF">FG382_02595</name>
</gene>
<keyword evidence="3" id="KW-1185">Reference proteome</keyword>
<keyword evidence="1" id="KW-0472">Membrane</keyword>
<evidence type="ECO:0000256" key="1">
    <source>
        <dbReference type="SAM" id="Phobius"/>
    </source>
</evidence>
<feature type="transmembrane region" description="Helical" evidence="1">
    <location>
        <begin position="12"/>
        <end position="37"/>
    </location>
</feature>
<evidence type="ECO:0000313" key="2">
    <source>
        <dbReference type="EMBL" id="TQR17060.1"/>
    </source>
</evidence>
<reference evidence="2 3" key="1">
    <citation type="submission" date="2019-05" db="EMBL/GenBank/DDBJ databases">
        <title>Psychrobacillus vulpis sp. nov., a new species isolated from feces of a red fox that inhabits in The Tablas de Daimiel Natural Park, Albacete, Spain.</title>
        <authorList>
            <person name="Rodriguez M."/>
            <person name="Reina J.C."/>
            <person name="Bejar V."/>
            <person name="Llamas I."/>
        </authorList>
    </citation>
    <scope>NUCLEOTIDE SEQUENCE [LARGE SCALE GENOMIC DNA]</scope>
    <source>
        <strain evidence="2 3">NEAU-3TGS17</strain>
    </source>
</reference>
<keyword evidence="1" id="KW-0812">Transmembrane</keyword>
<evidence type="ECO:0000313" key="3">
    <source>
        <dbReference type="Proteomes" id="UP000317316"/>
    </source>
</evidence>
<dbReference type="RefSeq" id="WP_142537301.1">
    <property type="nucleotide sequence ID" value="NZ_BMIE01000002.1"/>
</dbReference>
<sequence>MTRLQITGFKSIGALIASFAMYMLNVVNVAIVVLVFFDVVGYDNRGYVVILDKEQQPISNLLKEGKE</sequence>
<organism evidence="2 3">
    <name type="scientific">Psychrobacillus lasiicapitis</name>
    <dbReference type="NCBI Taxonomy" id="1636719"/>
    <lineage>
        <taxon>Bacteria</taxon>
        <taxon>Bacillati</taxon>
        <taxon>Bacillota</taxon>
        <taxon>Bacilli</taxon>
        <taxon>Bacillales</taxon>
        <taxon>Bacillaceae</taxon>
        <taxon>Psychrobacillus</taxon>
    </lineage>
</organism>
<proteinExistence type="predicted"/>
<protein>
    <submittedName>
        <fullName evidence="2">Uncharacterized protein</fullName>
    </submittedName>
</protein>
<name>A0A544TI31_9BACI</name>
<accession>A0A544TI31</accession>